<name>A0ABW5D6T4_9BACT</name>
<keyword evidence="2" id="KW-1134">Transmembrane beta strand</keyword>
<protein>
    <submittedName>
        <fullName evidence="5">Efflux transporter outer membrane subunit</fullName>
    </submittedName>
</protein>
<comment type="subcellular location">
    <subcellularLocation>
        <location evidence="2">Cell membrane</location>
        <topology evidence="2">Lipid-anchor</topology>
    </subcellularLocation>
</comment>
<evidence type="ECO:0000313" key="6">
    <source>
        <dbReference type="Proteomes" id="UP001597375"/>
    </source>
</evidence>
<keyword evidence="2" id="KW-0472">Membrane</keyword>
<feature type="region of interest" description="Disordered" evidence="4">
    <location>
        <begin position="456"/>
        <end position="477"/>
    </location>
</feature>
<keyword evidence="2" id="KW-0812">Transmembrane</keyword>
<keyword evidence="2" id="KW-0564">Palmitate</keyword>
<gene>
    <name evidence="5" type="ORF">ACFSSA_05165</name>
</gene>
<organism evidence="5 6">
    <name type="scientific">Luteolibacter algae</name>
    <dbReference type="NCBI Taxonomy" id="454151"/>
    <lineage>
        <taxon>Bacteria</taxon>
        <taxon>Pseudomonadati</taxon>
        <taxon>Verrucomicrobiota</taxon>
        <taxon>Verrucomicrobiia</taxon>
        <taxon>Verrucomicrobiales</taxon>
        <taxon>Verrucomicrobiaceae</taxon>
        <taxon>Luteolibacter</taxon>
    </lineage>
</organism>
<dbReference type="InterPro" id="IPR010131">
    <property type="entry name" value="MdtP/NodT-like"/>
</dbReference>
<dbReference type="PANTHER" id="PTHR30203:SF25">
    <property type="entry name" value="OUTER MEMBRANE PROTEIN-RELATED"/>
    <property type="match status" value="1"/>
</dbReference>
<dbReference type="InterPro" id="IPR003423">
    <property type="entry name" value="OMP_efflux"/>
</dbReference>
<dbReference type="RefSeq" id="WP_386818959.1">
    <property type="nucleotide sequence ID" value="NZ_JBHUIT010000003.1"/>
</dbReference>
<comment type="caution">
    <text evidence="5">The sequence shown here is derived from an EMBL/GenBank/DDBJ whole genome shotgun (WGS) entry which is preliminary data.</text>
</comment>
<evidence type="ECO:0000256" key="2">
    <source>
        <dbReference type="RuleBase" id="RU362097"/>
    </source>
</evidence>
<keyword evidence="2" id="KW-0449">Lipoprotein</keyword>
<keyword evidence="6" id="KW-1185">Reference proteome</keyword>
<keyword evidence="3" id="KW-0175">Coiled coil</keyword>
<evidence type="ECO:0000313" key="5">
    <source>
        <dbReference type="EMBL" id="MFD2256059.1"/>
    </source>
</evidence>
<dbReference type="Proteomes" id="UP001597375">
    <property type="component" value="Unassembled WGS sequence"/>
</dbReference>
<feature type="coiled-coil region" evidence="3">
    <location>
        <begin position="213"/>
        <end position="240"/>
    </location>
</feature>
<dbReference type="Gene3D" id="1.20.1600.10">
    <property type="entry name" value="Outer membrane efflux proteins (OEP)"/>
    <property type="match status" value="1"/>
</dbReference>
<evidence type="ECO:0000256" key="1">
    <source>
        <dbReference type="ARBA" id="ARBA00007613"/>
    </source>
</evidence>
<dbReference type="PANTHER" id="PTHR30203">
    <property type="entry name" value="OUTER MEMBRANE CATION EFFLUX PROTEIN"/>
    <property type="match status" value="1"/>
</dbReference>
<sequence>MILASVALLGCTVVGPDYESPVTPVPDGWTRVLEKEQSASKTGAQKWWADFNDPDLTKLIATARKNNPDLKRARARIEQAWHQRRVIRAAFFPHSDFFGRQDHGLGSFDRSGIDWDPGSSSDEIAQVDVGWEIDLFGGISRQVESVTADYEASIEGWRDFHVIVTAEVALHYIALRTLDARLAVSRDGAANYKEIADLTKVRKEEGVGSDMDVLESSARLKQQESKIPKLEAERAAILSRLAALVGTYPAQATAMIRPASPIPTPPRKLSTGLPADLLRSRPDIRRAERKLQAQSARIGMATANLYPSLSLSGAITYERSVTKGITDLFRRDLGLGPTLRWRIFHACADQAKIKEQEAGLEMELAQYEEVVLTAVAEVEESLAGCYFEKQVLEKLSESASEYQRTAELMTDSYRSGLVDLRRLLNARQDAIDTRDEASATRGRLAAHSVKLFKALGGGPLPMPKGMEPPPSVAEDQD</sequence>
<evidence type="ECO:0000256" key="3">
    <source>
        <dbReference type="SAM" id="Coils"/>
    </source>
</evidence>
<dbReference type="EMBL" id="JBHUIT010000003">
    <property type="protein sequence ID" value="MFD2256059.1"/>
    <property type="molecule type" value="Genomic_DNA"/>
</dbReference>
<reference evidence="6" key="1">
    <citation type="journal article" date="2019" name="Int. J. Syst. Evol. Microbiol.">
        <title>The Global Catalogue of Microorganisms (GCM) 10K type strain sequencing project: providing services to taxonomists for standard genome sequencing and annotation.</title>
        <authorList>
            <consortium name="The Broad Institute Genomics Platform"/>
            <consortium name="The Broad Institute Genome Sequencing Center for Infectious Disease"/>
            <person name="Wu L."/>
            <person name="Ma J."/>
        </authorList>
    </citation>
    <scope>NUCLEOTIDE SEQUENCE [LARGE SCALE GENOMIC DNA]</scope>
    <source>
        <strain evidence="6">CGMCC 4.7106</strain>
    </source>
</reference>
<proteinExistence type="inferred from homology"/>
<dbReference type="SUPFAM" id="SSF56954">
    <property type="entry name" value="Outer membrane efflux proteins (OEP)"/>
    <property type="match status" value="1"/>
</dbReference>
<accession>A0ABW5D6T4</accession>
<dbReference type="Gene3D" id="2.20.200.10">
    <property type="entry name" value="Outer membrane efflux proteins (OEP)"/>
    <property type="match status" value="1"/>
</dbReference>
<feature type="compositionally biased region" description="Pro residues" evidence="4">
    <location>
        <begin position="460"/>
        <end position="471"/>
    </location>
</feature>
<evidence type="ECO:0000256" key="4">
    <source>
        <dbReference type="SAM" id="MobiDB-lite"/>
    </source>
</evidence>
<dbReference type="Pfam" id="PF02321">
    <property type="entry name" value="OEP"/>
    <property type="match status" value="2"/>
</dbReference>
<comment type="similarity">
    <text evidence="1 2">Belongs to the outer membrane factor (OMF) (TC 1.B.17) family.</text>
</comment>
<dbReference type="NCBIfam" id="TIGR01845">
    <property type="entry name" value="outer_NodT"/>
    <property type="match status" value="1"/>
</dbReference>